<dbReference type="RefSeq" id="WP_183988335.1">
    <property type="nucleotide sequence ID" value="NZ_JACHHG010000013.1"/>
</dbReference>
<reference evidence="1 2" key="1">
    <citation type="submission" date="2020-08" db="EMBL/GenBank/DDBJ databases">
        <title>Genomic Encyclopedia of Type Strains, Phase IV (KMG-IV): sequencing the most valuable type-strain genomes for metagenomic binning, comparative biology and taxonomic classification.</title>
        <authorList>
            <person name="Goeker M."/>
        </authorList>
    </citation>
    <scope>NUCLEOTIDE SEQUENCE [LARGE SCALE GENOMIC DNA]</scope>
    <source>
        <strain evidence="1 2">DSM 21458</strain>
    </source>
</reference>
<dbReference type="EMBL" id="JACHHG010000013">
    <property type="protein sequence ID" value="MBB6099582.1"/>
    <property type="molecule type" value="Genomic_DNA"/>
</dbReference>
<dbReference type="Proteomes" id="UP000569951">
    <property type="component" value="Unassembled WGS sequence"/>
</dbReference>
<evidence type="ECO:0000313" key="2">
    <source>
        <dbReference type="Proteomes" id="UP000569951"/>
    </source>
</evidence>
<keyword evidence="2" id="KW-1185">Reference proteome</keyword>
<protein>
    <submittedName>
        <fullName evidence="1">Uncharacterized protein</fullName>
    </submittedName>
</protein>
<sequence length="45" mass="4932">MNCRDCAYSVILEPSFAEKVRSRATGVVAYGYDPQTRRVAPPGQA</sequence>
<gene>
    <name evidence="1" type="ORF">HNR42_003035</name>
</gene>
<evidence type="ECO:0000313" key="1">
    <source>
        <dbReference type="EMBL" id="MBB6099582.1"/>
    </source>
</evidence>
<dbReference type="AlphaFoldDB" id="A0A841I6R0"/>
<accession>A0A841I6R0</accession>
<organism evidence="1 2">
    <name type="scientific">Deinobacterium chartae</name>
    <dbReference type="NCBI Taxonomy" id="521158"/>
    <lineage>
        <taxon>Bacteria</taxon>
        <taxon>Thermotogati</taxon>
        <taxon>Deinococcota</taxon>
        <taxon>Deinococci</taxon>
        <taxon>Deinococcales</taxon>
        <taxon>Deinococcaceae</taxon>
        <taxon>Deinobacterium</taxon>
    </lineage>
</organism>
<name>A0A841I6R0_9DEIO</name>
<comment type="caution">
    <text evidence="1">The sequence shown here is derived from an EMBL/GenBank/DDBJ whole genome shotgun (WGS) entry which is preliminary data.</text>
</comment>
<proteinExistence type="predicted"/>